<gene>
    <name evidence="3" type="ORF">GJG86_01870</name>
</gene>
<keyword evidence="2" id="KW-0812">Transmembrane</keyword>
<feature type="compositionally biased region" description="Basic residues" evidence="1">
    <location>
        <begin position="1"/>
        <end position="17"/>
    </location>
</feature>
<evidence type="ECO:0000256" key="2">
    <source>
        <dbReference type="SAM" id="Phobius"/>
    </source>
</evidence>
<name>A0A6N7RJV4_9ACTN</name>
<proteinExistence type="predicted"/>
<dbReference type="EMBL" id="VTFY01000001">
    <property type="protein sequence ID" value="MRX81251.1"/>
    <property type="molecule type" value="Genomic_DNA"/>
</dbReference>
<comment type="caution">
    <text evidence="3">The sequence shown here is derived from an EMBL/GenBank/DDBJ whole genome shotgun (WGS) entry which is preliminary data.</text>
</comment>
<evidence type="ECO:0000313" key="4">
    <source>
        <dbReference type="Proteomes" id="UP000438093"/>
    </source>
</evidence>
<keyword evidence="2" id="KW-0472">Membrane</keyword>
<accession>A0A6N7RJV4</accession>
<sequence length="514" mass="54355">MRRKARRRMRGNRRPTLRGRAPIPSRRTSRERGEALIRDCALRAGDALHPKRSDKEESHMETTNNRKLIASAALIVASVALLLGLTFAWFTDTAANKGNKIQAGTLQVALLENGADIGGSPDPVFDHNLWEPGYSTGTALAVRNDGTLAVKYKLGFQFGDMGQSKGIERVIDVYVLDHDGAVTDADVPAGTLAEFADGSKALAEGDLAPGATSDAVNVVLKMNAGAGNEYQGAVANFDILLTATQAPSETDGFGNSDYDKDAAVDFAPVSDGEGLKKALESGKSVSLEQDVVLGEVLKLEGDVVIQGNGNALVVPDGADRVIDVSNASEPVNITLSGVDVKGPDSGSYTRGMSFYGNAEVRLTMDDCSVSASSYALNVASENKNVDLTVKNTVLDGWCAFQTWSPNTRATFDNCTLIGTNDKSEGPSNGFSTVVINEDAGGSAIEFLNCRIEAVETNSNAQTLLSIRSNDNTVTCTGCTFVYNGETVGSEDAPIHRYDNLSGNKLIIDGVDVLA</sequence>
<evidence type="ECO:0008006" key="5">
    <source>
        <dbReference type="Google" id="ProtNLM"/>
    </source>
</evidence>
<keyword evidence="2" id="KW-1133">Transmembrane helix</keyword>
<keyword evidence="4" id="KW-1185">Reference proteome</keyword>
<dbReference type="Proteomes" id="UP000438093">
    <property type="component" value="Unassembled WGS sequence"/>
</dbReference>
<evidence type="ECO:0000313" key="3">
    <source>
        <dbReference type="EMBL" id="MRX81251.1"/>
    </source>
</evidence>
<organism evidence="3 4">
    <name type="scientific">Eggerthella guodeyinii</name>
    <dbReference type="NCBI Taxonomy" id="2690837"/>
    <lineage>
        <taxon>Bacteria</taxon>
        <taxon>Bacillati</taxon>
        <taxon>Actinomycetota</taxon>
        <taxon>Coriobacteriia</taxon>
        <taxon>Eggerthellales</taxon>
        <taxon>Eggerthellaceae</taxon>
        <taxon>Eggerthella</taxon>
    </lineage>
</organism>
<dbReference type="Pfam" id="PF12389">
    <property type="entry name" value="Peptidase_M73"/>
    <property type="match status" value="1"/>
</dbReference>
<feature type="transmembrane region" description="Helical" evidence="2">
    <location>
        <begin position="68"/>
        <end position="90"/>
    </location>
</feature>
<dbReference type="InterPro" id="IPR011050">
    <property type="entry name" value="Pectin_lyase_fold/virulence"/>
</dbReference>
<protein>
    <recommendedName>
        <fullName evidence="5">Right-handed parallel beta-helix repeat-containing protein</fullName>
    </recommendedName>
</protein>
<reference evidence="4" key="1">
    <citation type="submission" date="2019-08" db="EMBL/GenBank/DDBJ databases">
        <title>Arthrobacter sp. nov., isolated from plateau pika and Tibetan wild ass.</title>
        <authorList>
            <person name="Ge Y."/>
        </authorList>
    </citation>
    <scope>NUCLEOTIDE SEQUENCE [LARGE SCALE GENOMIC DNA]</scope>
    <source>
        <strain evidence="4">HF-4214</strain>
    </source>
</reference>
<dbReference type="SUPFAM" id="SSF51126">
    <property type="entry name" value="Pectin lyase-like"/>
    <property type="match status" value="1"/>
</dbReference>
<dbReference type="AlphaFoldDB" id="A0A6N7RJV4"/>
<feature type="region of interest" description="Disordered" evidence="1">
    <location>
        <begin position="1"/>
        <end position="32"/>
    </location>
</feature>
<evidence type="ECO:0000256" key="1">
    <source>
        <dbReference type="SAM" id="MobiDB-lite"/>
    </source>
</evidence>
<dbReference type="InterPro" id="IPR022121">
    <property type="entry name" value="Peptidase_M73_camelysin"/>
</dbReference>